<dbReference type="AlphaFoldDB" id="A0A811UA42"/>
<sequence length="71" mass="8275">SSLRLLAHCREYLQAINHCQLLNTLRDVTMSGAPPLRWPRTHIRPLSHSGGVHWRTWWGKPIVPAKLRQMQ</sequence>
<evidence type="ECO:0000313" key="1">
    <source>
        <dbReference type="EMBL" id="CAD6994827.1"/>
    </source>
</evidence>
<reference evidence="1" key="1">
    <citation type="submission" date="2020-11" db="EMBL/GenBank/DDBJ databases">
        <authorList>
            <person name="Whitehead M."/>
        </authorList>
    </citation>
    <scope>NUCLEOTIDE SEQUENCE</scope>
    <source>
        <strain evidence="1">EGII</strain>
    </source>
</reference>
<keyword evidence="2" id="KW-1185">Reference proteome</keyword>
<evidence type="ECO:0000313" key="2">
    <source>
        <dbReference type="Proteomes" id="UP000606786"/>
    </source>
</evidence>
<organism evidence="1 2">
    <name type="scientific">Ceratitis capitata</name>
    <name type="common">Mediterranean fruit fly</name>
    <name type="synonym">Tephritis capitata</name>
    <dbReference type="NCBI Taxonomy" id="7213"/>
    <lineage>
        <taxon>Eukaryota</taxon>
        <taxon>Metazoa</taxon>
        <taxon>Ecdysozoa</taxon>
        <taxon>Arthropoda</taxon>
        <taxon>Hexapoda</taxon>
        <taxon>Insecta</taxon>
        <taxon>Pterygota</taxon>
        <taxon>Neoptera</taxon>
        <taxon>Endopterygota</taxon>
        <taxon>Diptera</taxon>
        <taxon>Brachycera</taxon>
        <taxon>Muscomorpha</taxon>
        <taxon>Tephritoidea</taxon>
        <taxon>Tephritidae</taxon>
        <taxon>Ceratitis</taxon>
        <taxon>Ceratitis</taxon>
    </lineage>
</organism>
<feature type="non-terminal residue" evidence="1">
    <location>
        <position position="1"/>
    </location>
</feature>
<accession>A0A811UA42</accession>
<proteinExistence type="predicted"/>
<dbReference type="EMBL" id="CAJHJT010000001">
    <property type="protein sequence ID" value="CAD6994827.1"/>
    <property type="molecule type" value="Genomic_DNA"/>
</dbReference>
<dbReference type="Proteomes" id="UP000606786">
    <property type="component" value="Unassembled WGS sequence"/>
</dbReference>
<name>A0A811UA42_CERCA</name>
<protein>
    <submittedName>
        <fullName evidence="1">(Mediterranean fruit fly) hypothetical protein</fullName>
    </submittedName>
</protein>
<comment type="caution">
    <text evidence="1">The sequence shown here is derived from an EMBL/GenBank/DDBJ whole genome shotgun (WGS) entry which is preliminary data.</text>
</comment>
<gene>
    <name evidence="1" type="ORF">CCAP1982_LOCUS3558</name>
</gene>